<sequence>MRTSSTSDFKLSVQIAGVSLNTGLVCNHDCAALPTMMGKYQQKLESLLYGPNQSYLITLLLQDAQAAILDVLLKRQQNMTKEFCATILKRQHDKARQAIKPSTTGTRTFVPE</sequence>
<dbReference type="EnsemblMetazoa" id="OVOC4568.1">
    <property type="protein sequence ID" value="OVOC4568.1"/>
    <property type="gene ID" value="WBGene00241377"/>
</dbReference>
<name>A0A8R1Y1C4_ONCVO</name>
<dbReference type="Proteomes" id="UP000024404">
    <property type="component" value="Unassembled WGS sequence"/>
</dbReference>
<evidence type="ECO:0000313" key="1">
    <source>
        <dbReference type="EnsemblMetazoa" id="OVOC4568.1"/>
    </source>
</evidence>
<evidence type="ECO:0000313" key="2">
    <source>
        <dbReference type="Proteomes" id="UP000024404"/>
    </source>
</evidence>
<protein>
    <submittedName>
        <fullName evidence="1">Uncharacterized protein</fullName>
    </submittedName>
</protein>
<dbReference type="AlphaFoldDB" id="A0A8R1Y1C4"/>
<organism evidence="1 2">
    <name type="scientific">Onchocerca volvulus</name>
    <dbReference type="NCBI Taxonomy" id="6282"/>
    <lineage>
        <taxon>Eukaryota</taxon>
        <taxon>Metazoa</taxon>
        <taxon>Ecdysozoa</taxon>
        <taxon>Nematoda</taxon>
        <taxon>Chromadorea</taxon>
        <taxon>Rhabditida</taxon>
        <taxon>Spirurina</taxon>
        <taxon>Spiruromorpha</taxon>
        <taxon>Filarioidea</taxon>
        <taxon>Onchocercidae</taxon>
        <taxon>Onchocerca</taxon>
    </lineage>
</organism>
<reference evidence="2" key="1">
    <citation type="submission" date="2013-10" db="EMBL/GenBank/DDBJ databases">
        <title>Genome sequencing of Onchocerca volvulus.</title>
        <authorList>
            <person name="Cotton J."/>
            <person name="Tsai J."/>
            <person name="Stanley E."/>
            <person name="Tracey A."/>
            <person name="Holroyd N."/>
            <person name="Lustigman S."/>
            <person name="Berriman M."/>
        </authorList>
    </citation>
    <scope>NUCLEOTIDE SEQUENCE</scope>
</reference>
<keyword evidence="2" id="KW-1185">Reference proteome</keyword>
<proteinExistence type="predicted"/>
<dbReference type="EMBL" id="CMVM020000140">
    <property type="status" value="NOT_ANNOTATED_CDS"/>
    <property type="molecule type" value="Genomic_DNA"/>
</dbReference>
<reference evidence="1" key="2">
    <citation type="submission" date="2022-06" db="UniProtKB">
        <authorList>
            <consortium name="EnsemblMetazoa"/>
        </authorList>
    </citation>
    <scope>IDENTIFICATION</scope>
</reference>
<accession>A0A8R1Y1C4</accession>